<gene>
    <name evidence="17" type="ORF">C7456_11620</name>
</gene>
<dbReference type="SUPFAM" id="SSF81653">
    <property type="entry name" value="Calcium ATPase, transduction domain A"/>
    <property type="match status" value="1"/>
</dbReference>
<evidence type="ECO:0000256" key="9">
    <source>
        <dbReference type="ARBA" id="ARBA00022840"/>
    </source>
</evidence>
<keyword evidence="5" id="KW-0597">Phosphoprotein</keyword>
<feature type="transmembrane region" description="Helical" evidence="15">
    <location>
        <begin position="271"/>
        <end position="289"/>
    </location>
</feature>
<evidence type="ECO:0000256" key="8">
    <source>
        <dbReference type="ARBA" id="ARBA00022741"/>
    </source>
</evidence>
<keyword evidence="18" id="KW-1185">Reference proteome</keyword>
<protein>
    <submittedName>
        <fullName evidence="17">Cu2+-exporting ATPase</fullName>
    </submittedName>
</protein>
<dbReference type="PANTHER" id="PTHR43520:SF5">
    <property type="entry name" value="CATION-TRANSPORTING P-TYPE ATPASE-RELATED"/>
    <property type="match status" value="1"/>
</dbReference>
<sequence length="796" mass="84825">MDQRVSQHCHHCGEALPPAPVRLDVDGGAQAFCCEGCAAAAQWIRRADLGDYYRLRSAAGARVDADPPDLDVWDRDDLLGEHACRVDGGLEITVLTDGMRCAACAWLINRALEREPGVLDCSANAVTGRIRIGWDPARTRLSQVLRRLALLGYRPYLAAGAARERERVAEHRRWLLRLGVAGLGAMQTMMLSEALYLDFGHHMAASTRDFFRWIALLVCAPVVFYAGWPFLAGCWRELRRRHPGMDTLVAASTLLAYLASVAETLRGGPHVWYDAAAMFVFLLLGARMLEQRARRIASAQVDTLARARPALAVRERADGTRESVPLAALRSGDVVRVAAGETVPADGELLDERASFEEALLTGESRPVVKRRGAPVYAGTACRDTPARLRVARTGSATRLSQLTRLVEQAQAYRPPVARWADRVGSRFVAALLLAAALVYLGWRAYDPARAFEVALSLLVISCPCALSLAVPAALAAAHGALARLGVLSVRAGGLDGLARATDVVFDKTGTLTGVQPLPHEVRTFGGMEPAEAVAIAAALERDSGHPLAAAFADAGTAWRAEDVRVVAGQGLAGRVGGRTWRFGRASFAAGRADDDGRLWLGDGARAAACFRLREDARPDAEAAVRALRGLGLAIHLASGDAPEAVLPLARRLGIGVAHARQTSEDKLALVRRLQAQGRVVAMVGDGLNDAPVLAGADVSVAMGGGAALAQRAADMVLTAPSLRRLPAAVRLARRTRRIVRQNFAWAIGYNLLALPLAALGRVTPALAALGMAASSLIVTANALRLMRGPGREPPP</sequence>
<feature type="transmembrane region" description="Helical" evidence="15">
    <location>
        <begin position="210"/>
        <end position="235"/>
    </location>
</feature>
<reference evidence="17 18" key="1">
    <citation type="submission" date="2018-05" db="EMBL/GenBank/DDBJ databases">
        <title>Genomic Encyclopedia of Type Strains, Phase IV (KMG-IV): sequencing the most valuable type-strain genomes for metagenomic binning, comparative biology and taxonomic classification.</title>
        <authorList>
            <person name="Goeker M."/>
        </authorList>
    </citation>
    <scope>NUCLEOTIDE SEQUENCE [LARGE SCALE GENOMIC DNA]</scope>
    <source>
        <strain evidence="17 18">DSM 14263</strain>
    </source>
</reference>
<evidence type="ECO:0000256" key="1">
    <source>
        <dbReference type="ARBA" id="ARBA00004651"/>
    </source>
</evidence>
<dbReference type="NCBIfam" id="TIGR01494">
    <property type="entry name" value="ATPase_P-type"/>
    <property type="match status" value="1"/>
</dbReference>
<dbReference type="GO" id="GO:0055070">
    <property type="term" value="P:copper ion homeostasis"/>
    <property type="evidence" value="ECO:0007669"/>
    <property type="project" value="TreeGrafter"/>
</dbReference>
<dbReference type="InterPro" id="IPR021993">
    <property type="entry name" value="ATPase-cat-bd"/>
</dbReference>
<comment type="similarity">
    <text evidence="2 15">Belongs to the cation transport ATPase (P-type) (TC 3.A.3) family. Type IB subfamily.</text>
</comment>
<dbReference type="Pfam" id="PF00702">
    <property type="entry name" value="Hydrolase"/>
    <property type="match status" value="1"/>
</dbReference>
<evidence type="ECO:0000256" key="12">
    <source>
        <dbReference type="ARBA" id="ARBA00022989"/>
    </source>
</evidence>
<evidence type="ECO:0000256" key="11">
    <source>
        <dbReference type="ARBA" id="ARBA00022967"/>
    </source>
</evidence>
<dbReference type="InterPro" id="IPR023298">
    <property type="entry name" value="ATPase_P-typ_TM_dom_sf"/>
</dbReference>
<dbReference type="Gene3D" id="2.70.150.10">
    <property type="entry name" value="Calcium-transporting ATPase, cytoplasmic transduction domain A"/>
    <property type="match status" value="1"/>
</dbReference>
<evidence type="ECO:0000256" key="2">
    <source>
        <dbReference type="ARBA" id="ARBA00006024"/>
    </source>
</evidence>
<keyword evidence="11" id="KW-1278">Translocase</keyword>
<dbReference type="Gene3D" id="3.30.70.100">
    <property type="match status" value="1"/>
</dbReference>
<dbReference type="RefSeq" id="WP_109724660.1">
    <property type="nucleotide sequence ID" value="NZ_MSZV01000023.1"/>
</dbReference>
<dbReference type="Gene3D" id="3.40.1110.10">
    <property type="entry name" value="Calcium-transporting ATPase, cytoplasmic domain N"/>
    <property type="match status" value="1"/>
</dbReference>
<dbReference type="InterPro" id="IPR018303">
    <property type="entry name" value="ATPase_P-typ_P_site"/>
</dbReference>
<dbReference type="PROSITE" id="PS50846">
    <property type="entry name" value="HMA_2"/>
    <property type="match status" value="1"/>
</dbReference>
<dbReference type="InterPro" id="IPR001757">
    <property type="entry name" value="P_typ_ATPase"/>
</dbReference>
<dbReference type="GO" id="GO:0016887">
    <property type="term" value="F:ATP hydrolysis activity"/>
    <property type="evidence" value="ECO:0007669"/>
    <property type="project" value="InterPro"/>
</dbReference>
<proteinExistence type="inferred from homology"/>
<feature type="transmembrane region" description="Helical" evidence="15">
    <location>
        <begin position="247"/>
        <end position="265"/>
    </location>
</feature>
<keyword evidence="12 15" id="KW-1133">Transmembrane helix</keyword>
<feature type="transmembrane region" description="Helical" evidence="15">
    <location>
        <begin position="455"/>
        <end position="478"/>
    </location>
</feature>
<name>A0A316HP62_9GAMM</name>
<dbReference type="GO" id="GO:0043682">
    <property type="term" value="F:P-type divalent copper transporter activity"/>
    <property type="evidence" value="ECO:0007669"/>
    <property type="project" value="TreeGrafter"/>
</dbReference>
<dbReference type="Gene3D" id="3.40.50.1000">
    <property type="entry name" value="HAD superfamily/HAD-like"/>
    <property type="match status" value="1"/>
</dbReference>
<dbReference type="SUPFAM" id="SSF55008">
    <property type="entry name" value="HMA, heavy metal-associated domain"/>
    <property type="match status" value="1"/>
</dbReference>
<evidence type="ECO:0000256" key="15">
    <source>
        <dbReference type="RuleBase" id="RU362081"/>
    </source>
</evidence>
<comment type="caution">
    <text evidence="17">The sequence shown here is derived from an EMBL/GenBank/DDBJ whole genome shotgun (WGS) entry which is preliminary data.</text>
</comment>
<feature type="transmembrane region" description="Helical" evidence="15">
    <location>
        <begin position="424"/>
        <end position="443"/>
    </location>
</feature>
<dbReference type="GO" id="GO:0005886">
    <property type="term" value="C:plasma membrane"/>
    <property type="evidence" value="ECO:0007669"/>
    <property type="project" value="UniProtKB-SubCell"/>
</dbReference>
<dbReference type="SUPFAM" id="SSF81665">
    <property type="entry name" value="Calcium ATPase, transmembrane domain M"/>
    <property type="match status" value="1"/>
</dbReference>
<organism evidence="17 18">
    <name type="scientific">Fulvimonas soli</name>
    <dbReference type="NCBI Taxonomy" id="155197"/>
    <lineage>
        <taxon>Bacteria</taxon>
        <taxon>Pseudomonadati</taxon>
        <taxon>Pseudomonadota</taxon>
        <taxon>Gammaproteobacteria</taxon>
        <taxon>Lysobacterales</taxon>
        <taxon>Rhodanobacteraceae</taxon>
        <taxon>Fulvimonas</taxon>
    </lineage>
</organism>
<evidence type="ECO:0000259" key="16">
    <source>
        <dbReference type="PROSITE" id="PS50846"/>
    </source>
</evidence>
<dbReference type="InterPro" id="IPR036412">
    <property type="entry name" value="HAD-like_sf"/>
</dbReference>
<dbReference type="AlphaFoldDB" id="A0A316HP62"/>
<feature type="transmembrane region" description="Helical" evidence="15">
    <location>
        <begin position="744"/>
        <end position="760"/>
    </location>
</feature>
<evidence type="ECO:0000313" key="17">
    <source>
        <dbReference type="EMBL" id="PWK82374.1"/>
    </source>
</evidence>
<dbReference type="Proteomes" id="UP000245812">
    <property type="component" value="Unassembled WGS sequence"/>
</dbReference>
<keyword evidence="10" id="KW-0460">Magnesium</keyword>
<keyword evidence="9 15" id="KW-0067">ATP-binding</keyword>
<keyword evidence="13" id="KW-0406">Ion transport</keyword>
<accession>A0A316HP62</accession>
<dbReference type="PRINTS" id="PR00119">
    <property type="entry name" value="CATATPASE"/>
</dbReference>
<evidence type="ECO:0000256" key="4">
    <source>
        <dbReference type="ARBA" id="ARBA00022475"/>
    </source>
</evidence>
<dbReference type="Pfam" id="PF00403">
    <property type="entry name" value="HMA"/>
    <property type="match status" value="1"/>
</dbReference>
<dbReference type="OrthoDB" id="9814270at2"/>
<keyword evidence="4 15" id="KW-1003">Cell membrane</keyword>
<keyword evidence="8 15" id="KW-0547">Nucleotide-binding</keyword>
<dbReference type="SUPFAM" id="SSF56784">
    <property type="entry name" value="HAD-like"/>
    <property type="match status" value="1"/>
</dbReference>
<evidence type="ECO:0000256" key="10">
    <source>
        <dbReference type="ARBA" id="ARBA00022842"/>
    </source>
</evidence>
<dbReference type="CDD" id="cd00371">
    <property type="entry name" value="HMA"/>
    <property type="match status" value="1"/>
</dbReference>
<dbReference type="GO" id="GO:0005524">
    <property type="term" value="F:ATP binding"/>
    <property type="evidence" value="ECO:0007669"/>
    <property type="project" value="UniProtKB-UniRule"/>
</dbReference>
<dbReference type="InterPro" id="IPR023214">
    <property type="entry name" value="HAD_sf"/>
</dbReference>
<dbReference type="PROSITE" id="PS00154">
    <property type="entry name" value="ATPASE_E1_E2"/>
    <property type="match status" value="1"/>
</dbReference>
<evidence type="ECO:0000256" key="14">
    <source>
        <dbReference type="ARBA" id="ARBA00023136"/>
    </source>
</evidence>
<evidence type="ECO:0000256" key="3">
    <source>
        <dbReference type="ARBA" id="ARBA00022448"/>
    </source>
</evidence>
<dbReference type="PROSITE" id="PS01229">
    <property type="entry name" value="COF_2"/>
    <property type="match status" value="1"/>
</dbReference>
<keyword evidence="14 15" id="KW-0472">Membrane</keyword>
<dbReference type="Pfam" id="PF00122">
    <property type="entry name" value="E1-E2_ATPase"/>
    <property type="match status" value="1"/>
</dbReference>
<keyword evidence="3" id="KW-0813">Transport</keyword>
<dbReference type="InterPro" id="IPR008250">
    <property type="entry name" value="ATPase_P-typ_transduc_dom_A_sf"/>
</dbReference>
<dbReference type="InterPro" id="IPR027256">
    <property type="entry name" value="P-typ_ATPase_IB"/>
</dbReference>
<evidence type="ECO:0000256" key="5">
    <source>
        <dbReference type="ARBA" id="ARBA00022553"/>
    </source>
</evidence>
<dbReference type="InterPro" id="IPR006121">
    <property type="entry name" value="HMA_dom"/>
</dbReference>
<dbReference type="NCBIfam" id="TIGR01525">
    <property type="entry name" value="ATPase-IB_hvy"/>
    <property type="match status" value="1"/>
</dbReference>
<evidence type="ECO:0000256" key="13">
    <source>
        <dbReference type="ARBA" id="ARBA00023065"/>
    </source>
</evidence>
<evidence type="ECO:0000313" key="18">
    <source>
        <dbReference type="Proteomes" id="UP000245812"/>
    </source>
</evidence>
<evidence type="ECO:0000256" key="7">
    <source>
        <dbReference type="ARBA" id="ARBA00022723"/>
    </source>
</evidence>
<dbReference type="InterPro" id="IPR036163">
    <property type="entry name" value="HMA_dom_sf"/>
</dbReference>
<feature type="domain" description="HMA" evidence="16">
    <location>
        <begin position="90"/>
        <end position="156"/>
    </location>
</feature>
<dbReference type="Pfam" id="PF12156">
    <property type="entry name" value="ATPase-cat_bd"/>
    <property type="match status" value="1"/>
</dbReference>
<dbReference type="NCBIfam" id="TIGR01511">
    <property type="entry name" value="ATPase-IB1_Cu"/>
    <property type="match status" value="1"/>
</dbReference>
<dbReference type="GO" id="GO:0005507">
    <property type="term" value="F:copper ion binding"/>
    <property type="evidence" value="ECO:0007669"/>
    <property type="project" value="TreeGrafter"/>
</dbReference>
<dbReference type="InterPro" id="IPR059000">
    <property type="entry name" value="ATPase_P-type_domA"/>
</dbReference>
<dbReference type="EMBL" id="QGHC01000016">
    <property type="protein sequence ID" value="PWK82374.1"/>
    <property type="molecule type" value="Genomic_DNA"/>
</dbReference>
<comment type="subcellular location">
    <subcellularLocation>
        <location evidence="1">Cell membrane</location>
        <topology evidence="1">Multi-pass membrane protein</topology>
    </subcellularLocation>
</comment>
<keyword evidence="7 15" id="KW-0479">Metal-binding</keyword>
<dbReference type="PANTHER" id="PTHR43520">
    <property type="entry name" value="ATP7, ISOFORM B"/>
    <property type="match status" value="1"/>
</dbReference>
<evidence type="ECO:0000256" key="6">
    <source>
        <dbReference type="ARBA" id="ARBA00022692"/>
    </source>
</evidence>
<dbReference type="NCBIfam" id="TIGR01512">
    <property type="entry name" value="ATPase-IB2_Cd"/>
    <property type="match status" value="1"/>
</dbReference>
<keyword evidence="6 15" id="KW-0812">Transmembrane</keyword>
<dbReference type="InterPro" id="IPR023299">
    <property type="entry name" value="ATPase_P-typ_cyto_dom_N"/>
</dbReference>
<feature type="transmembrane region" description="Helical" evidence="15">
    <location>
        <begin position="174"/>
        <end position="190"/>
    </location>
</feature>